<dbReference type="SUPFAM" id="SSF53328">
    <property type="entry name" value="Formyltransferase"/>
    <property type="match status" value="1"/>
</dbReference>
<reference evidence="2 3" key="1">
    <citation type="submission" date="2022-08" db="EMBL/GenBank/DDBJ databases">
        <title>Reclassification of Massilia species as members of the genera Telluria, Duganella, Pseudoduganella, Mokoshia gen. nov. and Zemynaea gen. nov. using orthogonal and non-orthogonal genome-based approaches.</title>
        <authorList>
            <person name="Bowman J.P."/>
        </authorList>
    </citation>
    <scope>NUCLEOTIDE SEQUENCE [LARGE SCALE GENOMIC DNA]</scope>
    <source>
        <strain evidence="2 3">JCM 31606</strain>
    </source>
</reference>
<dbReference type="RefSeq" id="WP_258811328.1">
    <property type="nucleotide sequence ID" value="NZ_JANUGU010000002.1"/>
</dbReference>
<name>A0ABT2CW02_9BURK</name>
<dbReference type="Pfam" id="PF00551">
    <property type="entry name" value="Formyl_trans_N"/>
    <property type="match status" value="1"/>
</dbReference>
<keyword evidence="2" id="KW-0808">Transferase</keyword>
<organism evidence="2 3">
    <name type="scientific">Massilia terrae</name>
    <dbReference type="NCBI Taxonomy" id="1811224"/>
    <lineage>
        <taxon>Bacteria</taxon>
        <taxon>Pseudomonadati</taxon>
        <taxon>Pseudomonadota</taxon>
        <taxon>Betaproteobacteria</taxon>
        <taxon>Burkholderiales</taxon>
        <taxon>Oxalobacteraceae</taxon>
        <taxon>Telluria group</taxon>
        <taxon>Massilia</taxon>
    </lineage>
</organism>
<dbReference type="Proteomes" id="UP001204621">
    <property type="component" value="Unassembled WGS sequence"/>
</dbReference>
<accession>A0ABT2CW02</accession>
<keyword evidence="3" id="KW-1185">Reference proteome</keyword>
<dbReference type="InterPro" id="IPR002376">
    <property type="entry name" value="Formyl_transf_N"/>
</dbReference>
<dbReference type="GO" id="GO:0016740">
    <property type="term" value="F:transferase activity"/>
    <property type="evidence" value="ECO:0007669"/>
    <property type="project" value="UniProtKB-KW"/>
</dbReference>
<protein>
    <submittedName>
        <fullName evidence="2">Formyl transferase</fullName>
    </submittedName>
</protein>
<comment type="caution">
    <text evidence="2">The sequence shown here is derived from an EMBL/GenBank/DDBJ whole genome shotgun (WGS) entry which is preliminary data.</text>
</comment>
<feature type="domain" description="Formyl transferase N-terminal" evidence="1">
    <location>
        <begin position="62"/>
        <end position="163"/>
    </location>
</feature>
<evidence type="ECO:0000313" key="2">
    <source>
        <dbReference type="EMBL" id="MCS0658140.1"/>
    </source>
</evidence>
<dbReference type="PANTHER" id="PTHR11138">
    <property type="entry name" value="METHIONYL-TRNA FORMYLTRANSFERASE"/>
    <property type="match status" value="1"/>
</dbReference>
<evidence type="ECO:0000313" key="3">
    <source>
        <dbReference type="Proteomes" id="UP001204621"/>
    </source>
</evidence>
<dbReference type="PANTHER" id="PTHR11138:SF5">
    <property type="entry name" value="METHIONYL-TRNA FORMYLTRANSFERASE, MITOCHONDRIAL"/>
    <property type="match status" value="1"/>
</dbReference>
<evidence type="ECO:0000259" key="1">
    <source>
        <dbReference type="Pfam" id="PF00551"/>
    </source>
</evidence>
<dbReference type="InterPro" id="IPR036477">
    <property type="entry name" value="Formyl_transf_N_sf"/>
</dbReference>
<proteinExistence type="predicted"/>
<dbReference type="EMBL" id="JANUGU010000002">
    <property type="protein sequence ID" value="MCS0658140.1"/>
    <property type="molecule type" value="Genomic_DNA"/>
</dbReference>
<gene>
    <name evidence="2" type="ORF">NX778_08695</name>
</gene>
<dbReference type="Gene3D" id="3.40.50.170">
    <property type="entry name" value="Formyl transferase, N-terminal domain"/>
    <property type="match status" value="1"/>
</dbReference>
<sequence>MTFDKRLTESLQTQNMRLVKVLSAPAGRVLFLGYNEFDTPIINAIVEKNHEVWHTDQKISTTQGFDLVISFGYRHILRRDVISSSNAPIVNLHISYLPYNRGAHPNFWSFFDGTPSGVSIHLIDEGVDTGAVVVQRYVNFLKQEKTFAQTYTRLVREIESLFVENLDAILTKSFEVTPQRGKGTYHKLSDLPVEFSGWDADISTELARLDRVLGGRT</sequence>